<feature type="region of interest" description="Disordered" evidence="1">
    <location>
        <begin position="561"/>
        <end position="592"/>
    </location>
</feature>
<dbReference type="Proteomes" id="UP000198406">
    <property type="component" value="Unassembled WGS sequence"/>
</dbReference>
<feature type="compositionally biased region" description="Low complexity" evidence="1">
    <location>
        <begin position="573"/>
        <end position="585"/>
    </location>
</feature>
<feature type="region of interest" description="Disordered" evidence="1">
    <location>
        <begin position="437"/>
        <end position="462"/>
    </location>
</feature>
<feature type="region of interest" description="Disordered" evidence="1">
    <location>
        <begin position="623"/>
        <end position="645"/>
    </location>
</feature>
<comment type="caution">
    <text evidence="2">The sequence shown here is derived from an EMBL/GenBank/DDBJ whole genome shotgun (WGS) entry which is preliminary data.</text>
</comment>
<proteinExistence type="predicted"/>
<feature type="region of interest" description="Disordered" evidence="1">
    <location>
        <begin position="720"/>
        <end position="739"/>
    </location>
</feature>
<feature type="region of interest" description="Disordered" evidence="1">
    <location>
        <begin position="330"/>
        <end position="379"/>
    </location>
</feature>
<feature type="compositionally biased region" description="Basic residues" evidence="1">
    <location>
        <begin position="1004"/>
        <end position="1018"/>
    </location>
</feature>
<evidence type="ECO:0000256" key="1">
    <source>
        <dbReference type="SAM" id="MobiDB-lite"/>
    </source>
</evidence>
<keyword evidence="3" id="KW-1185">Reference proteome</keyword>
<name>A0A1Z5KPM0_FISSO</name>
<evidence type="ECO:0000313" key="3">
    <source>
        <dbReference type="Proteomes" id="UP000198406"/>
    </source>
</evidence>
<protein>
    <submittedName>
        <fullName evidence="2">Uncharacterized protein</fullName>
    </submittedName>
</protein>
<feature type="compositionally biased region" description="Acidic residues" evidence="1">
    <location>
        <begin position="968"/>
        <end position="979"/>
    </location>
</feature>
<dbReference type="AlphaFoldDB" id="A0A1Z5KPM0"/>
<feature type="region of interest" description="Disordered" evidence="1">
    <location>
        <begin position="287"/>
        <end position="312"/>
    </location>
</feature>
<dbReference type="EMBL" id="BDSP01000271">
    <property type="protein sequence ID" value="GAX28264.1"/>
    <property type="molecule type" value="Genomic_DNA"/>
</dbReference>
<evidence type="ECO:0000313" key="2">
    <source>
        <dbReference type="EMBL" id="GAX28264.1"/>
    </source>
</evidence>
<dbReference type="InParanoid" id="A0A1Z5KPM0"/>
<accession>A0A1Z5KPM0</accession>
<sequence>MKTKGASITFQFQGLAGLLVDSSRTEARKIRALIRIFDKNDLLAVSSCSTFLQKSPTEDASSNLVRHVAVWEENSVTVSSTRHLLRLHILLKFPSGSTLSVGQCDWTPSSQENLQVRAFRWEEAAVKMDTEGDAVLRVRVTHNLTTKNTTPLHDSLGSLDYSFSQSETMLDTTDLVGFAVEGDKPKSPTVRKPKDRLIKTNTDRFVSTNMSPAMAMDPLAIRRLFRARPEPVVVNEPKNEESSVQSTDSGLIIIVEQEKESPPPLKSASVTVSPEHLDYLAKNKTQVLGPSSSQSSHDHEGPPVRAVTPTPELPPVESIEFIEKQETAKIVPAVTPEKAVPSPAPTKKKKSSKRLFHSKKKKKNDKRQKSLLALEDRDEIKPQDVSPVPKRFAKIKSFFKRPWTSEKLYCEEGHAAPVSKGKEVKVDATEMNYALLSASSCKPPPEDESTDLSRSGEARSESLLQVRDQNVTPVDEFYSSALMENYFSGKPCVDGAAHITPETVTTVATTPERAVKALLHQPFLGEETPDAPNVPNSEDINVGTHSLACTDCSLVQIGDDGEGDNLSAIPEKSSPTSSSSNNWSNGTPVHVAPVRKDEDPAITANRRTIGASTSFDAEIHGTPVSNDLASQENQQDNGTSPLCKENNNWEAFNGSFAAEQPWVASAFNSSESAFSEISLHWRQKQDNSEPQEPMWESLLIPPVEDTMNGHVHGKRIQIQLKSSPQDTSQSYDSQLTSTQPVGPCSIESIISDKMNLQTASDESNALFFLRAGDEAIKNKQSEDGDQWIVFDDKARLGGACASHVVNEDDDEEVVLFHKDTDVHGIGSLVDWNVGEVFDPTDAFEDAVQDLDTVSDKGDDVIVTTTQMNLDYSILSEELMMDLLPSRNATPERTVDASPGRMAFLLSKSPKTPFPLATRPAESIDTDKEMTKVKSWQKTKTQTKTFARRLKDGLFGILVCGSHVKVLSTDDDDDEHESDDDSHSYADSYPIWSQSRNRNSAKIVARKKGMHASKKRRVVQNRPSNNKKESIPPSHLGKQRDYRMHKTFSDGGSPPIHDRVLSPALSDAEDLAWAKASASRHWV</sequence>
<reference evidence="2 3" key="1">
    <citation type="journal article" date="2015" name="Plant Cell">
        <title>Oil accumulation by the oleaginous diatom Fistulifera solaris as revealed by the genome and transcriptome.</title>
        <authorList>
            <person name="Tanaka T."/>
            <person name="Maeda Y."/>
            <person name="Veluchamy A."/>
            <person name="Tanaka M."/>
            <person name="Abida H."/>
            <person name="Marechal E."/>
            <person name="Bowler C."/>
            <person name="Muto M."/>
            <person name="Sunaga Y."/>
            <person name="Tanaka M."/>
            <person name="Yoshino T."/>
            <person name="Taniguchi T."/>
            <person name="Fukuda Y."/>
            <person name="Nemoto M."/>
            <person name="Matsumoto M."/>
            <person name="Wong P.S."/>
            <person name="Aburatani S."/>
            <person name="Fujibuchi W."/>
        </authorList>
    </citation>
    <scope>NUCLEOTIDE SEQUENCE [LARGE SCALE GENOMIC DNA]</scope>
    <source>
        <strain evidence="2 3">JPCC DA0580</strain>
    </source>
</reference>
<organism evidence="2 3">
    <name type="scientific">Fistulifera solaris</name>
    <name type="common">Oleaginous diatom</name>
    <dbReference type="NCBI Taxonomy" id="1519565"/>
    <lineage>
        <taxon>Eukaryota</taxon>
        <taxon>Sar</taxon>
        <taxon>Stramenopiles</taxon>
        <taxon>Ochrophyta</taxon>
        <taxon>Bacillariophyta</taxon>
        <taxon>Bacillariophyceae</taxon>
        <taxon>Bacillariophycidae</taxon>
        <taxon>Naviculales</taxon>
        <taxon>Naviculaceae</taxon>
        <taxon>Fistulifera</taxon>
    </lineage>
</organism>
<feature type="region of interest" description="Disordered" evidence="1">
    <location>
        <begin position="1004"/>
        <end position="1039"/>
    </location>
</feature>
<gene>
    <name evidence="2" type="ORF">FisN_27Hh085</name>
</gene>
<feature type="compositionally biased region" description="Basic residues" evidence="1">
    <location>
        <begin position="346"/>
        <end position="366"/>
    </location>
</feature>
<feature type="region of interest" description="Disordered" evidence="1">
    <location>
        <begin position="968"/>
        <end position="990"/>
    </location>
</feature>